<feature type="binding site" evidence="6">
    <location>
        <begin position="325"/>
        <end position="328"/>
    </location>
    <ligand>
        <name>pyridoxal 5'-phosphate</name>
        <dbReference type="ChEBI" id="CHEBI:597326"/>
    </ligand>
</feature>
<dbReference type="InterPro" id="IPR022653">
    <property type="entry name" value="De-COase2_pyr-phos_BS"/>
</dbReference>
<dbReference type="NCBIfam" id="TIGR01048">
    <property type="entry name" value="lysA"/>
    <property type="match status" value="1"/>
</dbReference>
<comment type="cofactor">
    <cofactor evidence="1 6 8 9">
        <name>pyridoxal 5'-phosphate</name>
        <dbReference type="ChEBI" id="CHEBI:597326"/>
    </cofactor>
</comment>
<dbReference type="PANTHER" id="PTHR43727">
    <property type="entry name" value="DIAMINOPIMELATE DECARBOXYLASE"/>
    <property type="match status" value="1"/>
</dbReference>
<dbReference type="EC" id="4.1.1.20" evidence="6 7"/>
<evidence type="ECO:0000256" key="5">
    <source>
        <dbReference type="ARBA" id="ARBA00023239"/>
    </source>
</evidence>
<dbReference type="KEGG" id="nyu:D7D52_15050"/>
<evidence type="ECO:0000256" key="8">
    <source>
        <dbReference type="PIRSR" id="PIRSR600183-50"/>
    </source>
</evidence>
<dbReference type="Gene3D" id="2.40.37.10">
    <property type="entry name" value="Lyase, Ornithine Decarboxylase, Chain A, domain 1"/>
    <property type="match status" value="1"/>
</dbReference>
<feature type="binding site" evidence="6">
    <location>
        <position position="430"/>
    </location>
    <ligand>
        <name>substrate</name>
    </ligand>
</feature>
<keyword evidence="13" id="KW-1185">Reference proteome</keyword>
<dbReference type="InterPro" id="IPR009006">
    <property type="entry name" value="Ala_racemase/Decarboxylase_C"/>
</dbReference>
<sequence>MSAHPAGPRHADIPHAPTLAERPSAPAQMIELPANVWPRNASRDADGVVRLAGVPVHELAAEFGTPLFVIDEDDFRSRCRDMVRAFGAGARVHYASKAFLCGEIARWIRDEGLHLDVCSGGELAVALHAGFPAERIALHGNNKSVPELEMAVAAGVGDVVVDSLIEIERLEAVAKRAGKVADVLVRVTVGVEAHTHEYISTAHEDQKFGFSIASGDAMQAIARVFESDNLRLVGLHSHIGSQIFEIDGFEISTRRMLGLLREVADKFGADRAAQVKVLDLGGGLGISYLPHEDPPALADFAANLRRIVAEEAERAGLPVPTIAVEPGRAIAGPGTVTLYEVGTIKDVVLDGGNRRRYVSVDGGMSDNIRPALYQAEYDCRLVSRSSEAGPVVARVVGKHCESGDIVIRDTWLPADVGPGDLVAVAATGAYCYSMSSRYNLLTRPAVVAVRDGKARSILRRETVEDLLSLEVKA</sequence>
<dbReference type="PROSITE" id="PS00878">
    <property type="entry name" value="ODR_DC_2_1"/>
    <property type="match status" value="1"/>
</dbReference>
<dbReference type="EMBL" id="CP032568">
    <property type="protein sequence ID" value="AYF74957.1"/>
    <property type="molecule type" value="Genomic_DNA"/>
</dbReference>
<dbReference type="GO" id="GO:0009089">
    <property type="term" value="P:lysine biosynthetic process via diaminopimelate"/>
    <property type="evidence" value="ECO:0007669"/>
    <property type="project" value="UniProtKB-UniRule"/>
</dbReference>
<dbReference type="UniPathway" id="UPA00034">
    <property type="reaction ID" value="UER00027"/>
</dbReference>
<dbReference type="FunFam" id="3.20.20.10:FF:000003">
    <property type="entry name" value="Diaminopimelate decarboxylase"/>
    <property type="match status" value="1"/>
</dbReference>
<evidence type="ECO:0000256" key="1">
    <source>
        <dbReference type="ARBA" id="ARBA00001933"/>
    </source>
</evidence>
<dbReference type="SUPFAM" id="SSF51419">
    <property type="entry name" value="PLP-binding barrel"/>
    <property type="match status" value="1"/>
</dbReference>
<dbReference type="PRINTS" id="PR01181">
    <property type="entry name" value="DAPDCRBXLASE"/>
</dbReference>
<dbReference type="InterPro" id="IPR022657">
    <property type="entry name" value="De-COase2_CS"/>
</dbReference>
<feature type="binding site" evidence="6">
    <location>
        <position position="328"/>
    </location>
    <ligand>
        <name>substrate</name>
    </ligand>
</feature>
<evidence type="ECO:0000313" key="12">
    <source>
        <dbReference type="EMBL" id="AYF74957.1"/>
    </source>
</evidence>
<comment type="similarity">
    <text evidence="6">Belongs to the Orn/Lys/Arg decarboxylase class-II family. LysA subfamily.</text>
</comment>
<feature type="active site" description="Proton donor" evidence="8">
    <location>
        <position position="400"/>
    </location>
</feature>
<dbReference type="InterPro" id="IPR000183">
    <property type="entry name" value="Orn/DAP/Arg_de-COase"/>
</dbReference>
<keyword evidence="2 6" id="KW-0210">Decarboxylase</keyword>
<dbReference type="SUPFAM" id="SSF50621">
    <property type="entry name" value="Alanine racemase C-terminal domain-like"/>
    <property type="match status" value="1"/>
</dbReference>
<feature type="binding site" evidence="6">
    <location>
        <position position="430"/>
    </location>
    <ligand>
        <name>pyridoxal 5'-phosphate</name>
        <dbReference type="ChEBI" id="CHEBI:597326"/>
    </ligand>
</feature>
<keyword evidence="6" id="KW-0028">Amino-acid biosynthesis</keyword>
<proteinExistence type="inferred from homology"/>
<dbReference type="HAMAP" id="MF_02120">
    <property type="entry name" value="LysA"/>
    <property type="match status" value="1"/>
</dbReference>
<evidence type="ECO:0000256" key="4">
    <source>
        <dbReference type="ARBA" id="ARBA00023154"/>
    </source>
</evidence>
<organism evidence="12 13">
    <name type="scientific">Nocardia yunnanensis</name>
    <dbReference type="NCBI Taxonomy" id="2382165"/>
    <lineage>
        <taxon>Bacteria</taxon>
        <taxon>Bacillati</taxon>
        <taxon>Actinomycetota</taxon>
        <taxon>Actinomycetes</taxon>
        <taxon>Mycobacteriales</taxon>
        <taxon>Nocardiaceae</taxon>
        <taxon>Nocardia</taxon>
    </lineage>
</organism>
<evidence type="ECO:0000256" key="3">
    <source>
        <dbReference type="ARBA" id="ARBA00022898"/>
    </source>
</evidence>
<dbReference type="OrthoDB" id="9802241at2"/>
<feature type="domain" description="Orn/DAP/Arg decarboxylase 2 C-terminal" evidence="10">
    <location>
        <begin position="336"/>
        <end position="428"/>
    </location>
</feature>
<dbReference type="PROSITE" id="PS00879">
    <property type="entry name" value="ODR_DC_2_2"/>
    <property type="match status" value="1"/>
</dbReference>
<accession>A0A386ZCB9</accession>
<dbReference type="CDD" id="cd06828">
    <property type="entry name" value="PLPDE_III_DapDC"/>
    <property type="match status" value="1"/>
</dbReference>
<feature type="binding site" evidence="6">
    <location>
        <position position="369"/>
    </location>
    <ligand>
        <name>substrate</name>
    </ligand>
</feature>
<comment type="catalytic activity">
    <reaction evidence="6 9">
        <text>meso-2,6-diaminopimelate + H(+) = L-lysine + CO2</text>
        <dbReference type="Rhea" id="RHEA:15101"/>
        <dbReference type="ChEBI" id="CHEBI:15378"/>
        <dbReference type="ChEBI" id="CHEBI:16526"/>
        <dbReference type="ChEBI" id="CHEBI:32551"/>
        <dbReference type="ChEBI" id="CHEBI:57791"/>
        <dbReference type="EC" id="4.1.1.20"/>
    </reaction>
</comment>
<dbReference type="InterPro" id="IPR029066">
    <property type="entry name" value="PLP-binding_barrel"/>
</dbReference>
<comment type="function">
    <text evidence="6">Specifically catalyzes the decarboxylation of meso-diaminopimelate (meso-DAP) to L-lysine.</text>
</comment>
<dbReference type="RefSeq" id="WP_120736992.1">
    <property type="nucleotide sequence ID" value="NZ_CP032568.1"/>
</dbReference>
<evidence type="ECO:0000256" key="2">
    <source>
        <dbReference type="ARBA" id="ARBA00022793"/>
    </source>
</evidence>
<keyword evidence="4 6" id="KW-0457">Lysine biosynthesis</keyword>
<dbReference type="PANTHER" id="PTHR43727:SF2">
    <property type="entry name" value="GROUP IV DECARBOXYLASE"/>
    <property type="match status" value="1"/>
</dbReference>
<dbReference type="InterPro" id="IPR022644">
    <property type="entry name" value="De-COase2_N"/>
</dbReference>
<evidence type="ECO:0000259" key="10">
    <source>
        <dbReference type="Pfam" id="PF00278"/>
    </source>
</evidence>
<protein>
    <recommendedName>
        <fullName evidence="6 7">Diaminopimelate decarboxylase</fullName>
        <shortName evidence="6">DAP decarboxylase</shortName>
        <shortName evidence="6">DAPDC</shortName>
        <ecNumber evidence="6 7">4.1.1.20</ecNumber>
    </recommendedName>
</protein>
<evidence type="ECO:0000256" key="6">
    <source>
        <dbReference type="HAMAP-Rule" id="MF_02120"/>
    </source>
</evidence>
<evidence type="ECO:0000259" key="11">
    <source>
        <dbReference type="Pfam" id="PF02784"/>
    </source>
</evidence>
<dbReference type="Gene3D" id="3.20.20.10">
    <property type="entry name" value="Alanine racemase"/>
    <property type="match status" value="1"/>
</dbReference>
<comment type="subunit">
    <text evidence="6">Homodimer.</text>
</comment>
<feature type="binding site" evidence="6">
    <location>
        <position position="283"/>
    </location>
    <ligand>
        <name>pyridoxal 5'-phosphate</name>
        <dbReference type="ChEBI" id="CHEBI:597326"/>
    </ligand>
</feature>
<dbReference type="InterPro" id="IPR002986">
    <property type="entry name" value="DAP_deCOOHase_LysA"/>
</dbReference>
<feature type="domain" description="Orn/DAP/Arg decarboxylase 2 N-terminal" evidence="11">
    <location>
        <begin position="73"/>
        <end position="331"/>
    </location>
</feature>
<keyword evidence="3 6" id="KW-0663">Pyridoxal phosphate</keyword>
<dbReference type="Pfam" id="PF00278">
    <property type="entry name" value="Orn_DAP_Arg_deC"/>
    <property type="match status" value="1"/>
</dbReference>
<dbReference type="PRINTS" id="PR01179">
    <property type="entry name" value="ODADCRBXLASE"/>
</dbReference>
<evidence type="ECO:0000256" key="9">
    <source>
        <dbReference type="RuleBase" id="RU003738"/>
    </source>
</evidence>
<dbReference type="GO" id="GO:0030170">
    <property type="term" value="F:pyridoxal phosphate binding"/>
    <property type="evidence" value="ECO:0007669"/>
    <property type="project" value="UniProtKB-UniRule"/>
</dbReference>
<feature type="modified residue" description="N6-(pyridoxal phosphate)lysine" evidence="6 8">
    <location>
        <position position="97"/>
    </location>
</feature>
<feature type="binding site" evidence="6">
    <location>
        <position position="401"/>
    </location>
    <ligand>
        <name>substrate</name>
    </ligand>
</feature>
<dbReference type="Pfam" id="PF02784">
    <property type="entry name" value="Orn_Arg_deC_N"/>
    <property type="match status" value="1"/>
</dbReference>
<evidence type="ECO:0000313" key="13">
    <source>
        <dbReference type="Proteomes" id="UP000267164"/>
    </source>
</evidence>
<evidence type="ECO:0000256" key="7">
    <source>
        <dbReference type="NCBIfam" id="TIGR01048"/>
    </source>
</evidence>
<comment type="pathway">
    <text evidence="6 9">Amino-acid biosynthesis; L-lysine biosynthesis via DAP pathway; L-lysine from DL-2,6-diaminopimelate: step 1/1.</text>
</comment>
<dbReference type="AlphaFoldDB" id="A0A386ZCB9"/>
<dbReference type="Proteomes" id="UP000267164">
    <property type="component" value="Chromosome"/>
</dbReference>
<gene>
    <name evidence="6 12" type="primary">lysA</name>
    <name evidence="12" type="ORF">D7D52_15050</name>
</gene>
<feature type="binding site" evidence="6">
    <location>
        <position position="373"/>
    </location>
    <ligand>
        <name>substrate</name>
    </ligand>
</feature>
<dbReference type="InterPro" id="IPR022643">
    <property type="entry name" value="De-COase2_C"/>
</dbReference>
<name>A0A386ZCB9_9NOCA</name>
<reference evidence="12 13" key="1">
    <citation type="submission" date="2018-09" db="EMBL/GenBank/DDBJ databases">
        <title>Nocardia yunnanensis sp. nov., an actinomycete isolated from a soil sample.</title>
        <authorList>
            <person name="Zhang J."/>
        </authorList>
    </citation>
    <scope>NUCLEOTIDE SEQUENCE [LARGE SCALE GENOMIC DNA]</scope>
    <source>
        <strain evidence="12 13">CFHS0054</strain>
    </source>
</reference>
<keyword evidence="5 6" id="KW-0456">Lyase</keyword>
<dbReference type="GO" id="GO:0008836">
    <property type="term" value="F:diaminopimelate decarboxylase activity"/>
    <property type="evidence" value="ECO:0007669"/>
    <property type="project" value="UniProtKB-UniRule"/>
</dbReference>